<comment type="similarity">
    <text evidence="1 9 11">Belongs to the peptidase A8 family.</text>
</comment>
<proteinExistence type="inferred from homology"/>
<keyword evidence="7 9" id="KW-1133">Transmembrane helix</keyword>
<comment type="function">
    <text evidence="9 10">This protein specifically catalyzes the removal of signal peptides from prolipoproteins.</text>
</comment>
<dbReference type="HAMAP" id="MF_00161">
    <property type="entry name" value="LspA"/>
    <property type="match status" value="1"/>
</dbReference>
<organism evidence="12 13">
    <name type="scientific">Spiroplasma ixodetis</name>
    <dbReference type="NCBI Taxonomy" id="2141"/>
    <lineage>
        <taxon>Bacteria</taxon>
        <taxon>Bacillati</taxon>
        <taxon>Mycoplasmatota</taxon>
        <taxon>Mollicutes</taxon>
        <taxon>Entomoplasmatales</taxon>
        <taxon>Spiroplasmataceae</taxon>
        <taxon>Spiroplasma</taxon>
    </lineage>
</organism>
<comment type="pathway">
    <text evidence="9">Protein modification; lipoprotein biosynthesis (signal peptide cleavage).</text>
</comment>
<evidence type="ECO:0000256" key="9">
    <source>
        <dbReference type="HAMAP-Rule" id="MF_00161"/>
    </source>
</evidence>
<feature type="active site" evidence="9">
    <location>
        <position position="149"/>
    </location>
</feature>
<name>A0ABM8JNF0_9MOLU</name>
<dbReference type="EMBL" id="AP028955">
    <property type="protein sequence ID" value="BET38746.1"/>
    <property type="molecule type" value="Genomic_DNA"/>
</dbReference>
<evidence type="ECO:0000313" key="13">
    <source>
        <dbReference type="Proteomes" id="UP001473424"/>
    </source>
</evidence>
<evidence type="ECO:0000256" key="5">
    <source>
        <dbReference type="ARBA" id="ARBA00022750"/>
    </source>
</evidence>
<dbReference type="Proteomes" id="UP001473424">
    <property type="component" value="Chromosome"/>
</dbReference>
<sequence>MEFSWLAIKNHLKTRDWKWLTKIICFCAIIILIVTDQMIKLAVQNGIKAGEEYKFIPWFINLKFIINYGSAFSFFQNQRIFLITFAFLVAIASSTWLLFTKSINRALGLSFVIAGTIGNLTDRFLHKGGVIDFLLWQLFPPYTIFNTADIFITIGITIIILQIIIGTIINAYQEKFGEHNNEVNNGTFTTIINDRKSKDDKTKISWKQKYPHRQIFSDGINRTSLFTKFYPKFNH</sequence>
<feature type="transmembrane region" description="Helical" evidence="9">
    <location>
        <begin position="150"/>
        <end position="172"/>
    </location>
</feature>
<keyword evidence="13" id="KW-1185">Reference proteome</keyword>
<evidence type="ECO:0000256" key="4">
    <source>
        <dbReference type="ARBA" id="ARBA00022692"/>
    </source>
</evidence>
<feature type="active site" evidence="9">
    <location>
        <position position="132"/>
    </location>
</feature>
<keyword evidence="2 9" id="KW-1003">Cell membrane</keyword>
<evidence type="ECO:0000313" key="12">
    <source>
        <dbReference type="EMBL" id="BET38746.1"/>
    </source>
</evidence>
<dbReference type="NCBIfam" id="TIGR00077">
    <property type="entry name" value="lspA"/>
    <property type="match status" value="1"/>
</dbReference>
<dbReference type="EC" id="3.4.23.36" evidence="9"/>
<dbReference type="PANTHER" id="PTHR33695:SF1">
    <property type="entry name" value="LIPOPROTEIN SIGNAL PEPTIDASE"/>
    <property type="match status" value="1"/>
</dbReference>
<evidence type="ECO:0000256" key="11">
    <source>
        <dbReference type="RuleBase" id="RU004181"/>
    </source>
</evidence>
<dbReference type="PROSITE" id="PS00855">
    <property type="entry name" value="SPASE_II"/>
    <property type="match status" value="1"/>
</dbReference>
<dbReference type="PANTHER" id="PTHR33695">
    <property type="entry name" value="LIPOPROTEIN SIGNAL PEPTIDASE"/>
    <property type="match status" value="1"/>
</dbReference>
<dbReference type="RefSeq" id="WP_353305698.1">
    <property type="nucleotide sequence ID" value="NZ_AP028955.1"/>
</dbReference>
<keyword evidence="8 9" id="KW-0472">Membrane</keyword>
<reference evidence="13" key="1">
    <citation type="journal article" date="2024" name="FEMS Microbiol. Lett.">
        <title>Genomic insights into Spiroplasma endosymbionts that induce male-killing and protective phenotypes in the pea aphid.</title>
        <authorList>
            <person name="Arai H."/>
            <person name="Legeai F."/>
            <person name="Kageyama D."/>
            <person name="Sugio A."/>
            <person name="Simon J.C."/>
        </authorList>
    </citation>
    <scope>NUCLEOTIDE SEQUENCE [LARGE SCALE GENOMIC DNA]</scope>
    <source>
        <strain evidence="13">sAp269</strain>
    </source>
</reference>
<feature type="transmembrane region" description="Helical" evidence="9">
    <location>
        <begin position="80"/>
        <end position="99"/>
    </location>
</feature>
<gene>
    <name evidence="9" type="primary">lspA</name>
    <name evidence="12" type="ORF">SAP269_13350</name>
</gene>
<evidence type="ECO:0000256" key="7">
    <source>
        <dbReference type="ARBA" id="ARBA00022989"/>
    </source>
</evidence>
<feature type="transmembrane region" description="Helical" evidence="9">
    <location>
        <begin position="106"/>
        <end position="125"/>
    </location>
</feature>
<feature type="transmembrane region" description="Helical" evidence="9">
    <location>
        <begin position="20"/>
        <end position="43"/>
    </location>
</feature>
<keyword evidence="6 9" id="KW-0378">Hydrolase</keyword>
<evidence type="ECO:0000256" key="2">
    <source>
        <dbReference type="ARBA" id="ARBA00022475"/>
    </source>
</evidence>
<comment type="catalytic activity">
    <reaction evidence="9 10">
        <text>Release of signal peptides from bacterial membrane prolipoproteins. Hydrolyzes -Xaa-Yaa-Zaa-|-(S,diacylglyceryl)Cys-, in which Xaa is hydrophobic (preferably Leu), and Yaa (Ala or Ser) and Zaa (Gly or Ala) have small, neutral side chains.</text>
        <dbReference type="EC" id="3.4.23.36"/>
    </reaction>
</comment>
<evidence type="ECO:0000256" key="1">
    <source>
        <dbReference type="ARBA" id="ARBA00006139"/>
    </source>
</evidence>
<evidence type="ECO:0000256" key="6">
    <source>
        <dbReference type="ARBA" id="ARBA00022801"/>
    </source>
</evidence>
<evidence type="ECO:0000256" key="3">
    <source>
        <dbReference type="ARBA" id="ARBA00022670"/>
    </source>
</evidence>
<accession>A0ABM8JNF0</accession>
<dbReference type="PRINTS" id="PR00781">
    <property type="entry name" value="LIPOSIGPTASE"/>
</dbReference>
<keyword evidence="4 9" id="KW-0812">Transmembrane</keyword>
<dbReference type="Pfam" id="PF01252">
    <property type="entry name" value="Peptidase_A8"/>
    <property type="match status" value="1"/>
</dbReference>
<protein>
    <recommendedName>
        <fullName evidence="9">Lipoprotein signal peptidase</fullName>
        <ecNumber evidence="9">3.4.23.36</ecNumber>
    </recommendedName>
    <alternativeName>
        <fullName evidence="9">Prolipoprotein signal peptidase</fullName>
    </alternativeName>
    <alternativeName>
        <fullName evidence="9">Signal peptidase II</fullName>
        <shortName evidence="9">SPase II</shortName>
    </alternativeName>
</protein>
<evidence type="ECO:0000256" key="8">
    <source>
        <dbReference type="ARBA" id="ARBA00023136"/>
    </source>
</evidence>
<evidence type="ECO:0000256" key="10">
    <source>
        <dbReference type="RuleBase" id="RU000594"/>
    </source>
</evidence>
<comment type="subcellular location">
    <subcellularLocation>
        <location evidence="9">Cell membrane</location>
        <topology evidence="9">Multi-pass membrane protein</topology>
    </subcellularLocation>
</comment>
<keyword evidence="3 9" id="KW-0645">Protease</keyword>
<keyword evidence="5 9" id="KW-0064">Aspartyl protease</keyword>
<dbReference type="InterPro" id="IPR001872">
    <property type="entry name" value="Peptidase_A8"/>
</dbReference>